<dbReference type="PANTHER" id="PTHR42973">
    <property type="entry name" value="BINDING OXIDOREDUCTASE, PUTATIVE (AFU_ORTHOLOGUE AFUA_1G17690)-RELATED"/>
    <property type="match status" value="1"/>
</dbReference>
<proteinExistence type="inferred from homology"/>
<evidence type="ECO:0000256" key="4">
    <source>
        <dbReference type="ARBA" id="ARBA00022827"/>
    </source>
</evidence>
<dbReference type="InterPro" id="IPR016166">
    <property type="entry name" value="FAD-bd_PCMH"/>
</dbReference>
<reference evidence="7 8" key="1">
    <citation type="journal article" date="2011" name="Genome Biol.">
        <title>Comparative genome sequence analysis underscores mycoparasitism as the ancestral life style of Trichoderma.</title>
        <authorList>
            <person name="Kubicek C.P."/>
            <person name="Herrera-Estrella A."/>
            <person name="Seidl-Seiboth V."/>
            <person name="Martinez D.A."/>
            <person name="Druzhinina I.S."/>
            <person name="Thon M."/>
            <person name="Zeilinger S."/>
            <person name="Casas-Flores S."/>
            <person name="Horwitz B.A."/>
            <person name="Mukherjee P.K."/>
            <person name="Mukherjee M."/>
            <person name="Kredics L."/>
            <person name="Alcaraz L.D."/>
            <person name="Aerts A."/>
            <person name="Antal Z."/>
            <person name="Atanasova L."/>
            <person name="Cervantes-Badillo M.G."/>
            <person name="Challacombe J."/>
            <person name="Chertkov O."/>
            <person name="McCluskey K."/>
            <person name="Coulpier F."/>
            <person name="Deshpande N."/>
            <person name="von Doehren H."/>
            <person name="Ebbole D.J."/>
            <person name="Esquivel-Naranjo E.U."/>
            <person name="Fekete E."/>
            <person name="Flipphi M."/>
            <person name="Glaser F."/>
            <person name="Gomez-Rodriguez E.Y."/>
            <person name="Gruber S."/>
            <person name="Han C."/>
            <person name="Henrissat B."/>
            <person name="Hermosa R."/>
            <person name="Hernandez-Onate M."/>
            <person name="Karaffa L."/>
            <person name="Kosti I."/>
            <person name="Le Crom S."/>
            <person name="Lindquist E."/>
            <person name="Lucas S."/>
            <person name="Luebeck M."/>
            <person name="Luebeck P.S."/>
            <person name="Margeot A."/>
            <person name="Metz B."/>
            <person name="Misra M."/>
            <person name="Nevalainen H."/>
            <person name="Omann M."/>
            <person name="Packer N."/>
            <person name="Perrone G."/>
            <person name="Uresti-Rivera E.E."/>
            <person name="Salamov A."/>
            <person name="Schmoll M."/>
            <person name="Seiboth B."/>
            <person name="Shapiro H."/>
            <person name="Sukno S."/>
            <person name="Tamayo-Ramos J.A."/>
            <person name="Tisch D."/>
            <person name="Wiest A."/>
            <person name="Wilkinson H.H."/>
            <person name="Zhang M."/>
            <person name="Coutinho P.M."/>
            <person name="Kenerley C.M."/>
            <person name="Monte E."/>
            <person name="Baker S.E."/>
            <person name="Grigoriev I.V."/>
        </authorList>
    </citation>
    <scope>NUCLEOTIDE SEQUENCE [LARGE SCALE GENOMIC DNA]</scope>
    <source>
        <strain evidence="8">Gv29-8 / FGSC 10586</strain>
    </source>
</reference>
<dbReference type="VEuPathDB" id="FungiDB:TRIVIDRAFT_136135"/>
<dbReference type="STRING" id="413071.G9MV79"/>
<comment type="caution">
    <text evidence="7">The sequence shown here is derived from an EMBL/GenBank/DDBJ whole genome shotgun (WGS) entry which is preliminary data.</text>
</comment>
<feature type="non-terminal residue" evidence="7">
    <location>
        <position position="1"/>
    </location>
</feature>
<feature type="domain" description="FAD-binding PCMH-type" evidence="6">
    <location>
        <begin position="96"/>
        <end position="280"/>
    </location>
</feature>
<dbReference type="GeneID" id="25787690"/>
<dbReference type="HOGENOM" id="CLU_066494_1_0_1"/>
<dbReference type="Proteomes" id="UP000007115">
    <property type="component" value="Unassembled WGS sequence"/>
</dbReference>
<feature type="non-terminal residue" evidence="7">
    <location>
        <position position="288"/>
    </location>
</feature>
<dbReference type="RefSeq" id="XP_013955857.1">
    <property type="nucleotide sequence ID" value="XM_014100382.1"/>
</dbReference>
<dbReference type="OrthoDB" id="9983560at2759"/>
<dbReference type="AlphaFoldDB" id="G9MV79"/>
<evidence type="ECO:0000313" key="8">
    <source>
        <dbReference type="Proteomes" id="UP000007115"/>
    </source>
</evidence>
<keyword evidence="8" id="KW-1185">Reference proteome</keyword>
<keyword evidence="4" id="KW-0274">FAD</keyword>
<dbReference type="InterPro" id="IPR016169">
    <property type="entry name" value="FAD-bd_PCMH_sub2"/>
</dbReference>
<dbReference type="PROSITE" id="PS51387">
    <property type="entry name" value="FAD_PCMH"/>
    <property type="match status" value="1"/>
</dbReference>
<evidence type="ECO:0000256" key="5">
    <source>
        <dbReference type="ARBA" id="ARBA00023002"/>
    </source>
</evidence>
<keyword evidence="3" id="KW-0285">Flavoprotein</keyword>
<evidence type="ECO:0000256" key="1">
    <source>
        <dbReference type="ARBA" id="ARBA00001974"/>
    </source>
</evidence>
<comment type="similarity">
    <text evidence="2">Belongs to the oxygen-dependent FAD-linked oxidoreductase family.</text>
</comment>
<dbReference type="OMA" id="HCDPFQP"/>
<dbReference type="GO" id="GO:0016491">
    <property type="term" value="F:oxidoreductase activity"/>
    <property type="evidence" value="ECO:0007669"/>
    <property type="project" value="UniProtKB-KW"/>
</dbReference>
<dbReference type="InterPro" id="IPR006094">
    <property type="entry name" value="Oxid_FAD_bind_N"/>
</dbReference>
<dbReference type="Gene3D" id="3.30.465.10">
    <property type="match status" value="1"/>
</dbReference>
<evidence type="ECO:0000313" key="7">
    <source>
        <dbReference type="EMBL" id="EHK21664.1"/>
    </source>
</evidence>
<sequence length="288" mass="29938">CTAGSSCFPNADELASFNSSVGEQLFKSSPYGSVCYEGSFEAAACSNLVANKGIAGFRETLPLAMMFVNNEFDSEGNGCLIPDTVPSEPLTEACALGGLPSYYVNATTPEDISSSVKFAAKYNLRLRVKNTGHDYTGRSTDHGAFTIRTSNFRGLELIDDFIPNGCPKSVHRTSVLAGGAGVVARDIYNVSAGLGIITTGGYSSSVGVNGGFVQGGGAAGPWQPLFGMGADNVLQYDVVLTDGTITVANDCVNSDLFWAMRGGGGVFAIATKVYLEAHAAFQAVNVVA</sequence>
<organism evidence="7 8">
    <name type="scientific">Hypocrea virens (strain Gv29-8 / FGSC 10586)</name>
    <name type="common">Gliocladium virens</name>
    <name type="synonym">Trichoderma virens</name>
    <dbReference type="NCBI Taxonomy" id="413071"/>
    <lineage>
        <taxon>Eukaryota</taxon>
        <taxon>Fungi</taxon>
        <taxon>Dikarya</taxon>
        <taxon>Ascomycota</taxon>
        <taxon>Pezizomycotina</taxon>
        <taxon>Sordariomycetes</taxon>
        <taxon>Hypocreomycetidae</taxon>
        <taxon>Hypocreales</taxon>
        <taxon>Hypocreaceae</taxon>
        <taxon>Trichoderma</taxon>
    </lineage>
</organism>
<accession>G9MV79</accession>
<dbReference type="SUPFAM" id="SSF56176">
    <property type="entry name" value="FAD-binding/transporter-associated domain-like"/>
    <property type="match status" value="1"/>
</dbReference>
<dbReference type="GO" id="GO:0071949">
    <property type="term" value="F:FAD binding"/>
    <property type="evidence" value="ECO:0007669"/>
    <property type="project" value="InterPro"/>
</dbReference>
<evidence type="ECO:0000256" key="2">
    <source>
        <dbReference type="ARBA" id="ARBA00005466"/>
    </source>
</evidence>
<keyword evidence="5" id="KW-0560">Oxidoreductase</keyword>
<evidence type="ECO:0000256" key="3">
    <source>
        <dbReference type="ARBA" id="ARBA00022630"/>
    </source>
</evidence>
<protein>
    <recommendedName>
        <fullName evidence="6">FAD-binding PCMH-type domain-containing protein</fullName>
    </recommendedName>
</protein>
<dbReference type="InParanoid" id="G9MV79"/>
<dbReference type="EMBL" id="ABDF02000067">
    <property type="protein sequence ID" value="EHK21664.1"/>
    <property type="molecule type" value="Genomic_DNA"/>
</dbReference>
<dbReference type="Pfam" id="PF01565">
    <property type="entry name" value="FAD_binding_4"/>
    <property type="match status" value="1"/>
</dbReference>
<gene>
    <name evidence="7" type="ORF">TRIVIDRAFT_136135</name>
</gene>
<name>G9MV79_HYPVG</name>
<dbReference type="InterPro" id="IPR050416">
    <property type="entry name" value="FAD-linked_Oxidoreductase"/>
</dbReference>
<dbReference type="PANTHER" id="PTHR42973:SF39">
    <property type="entry name" value="FAD-BINDING PCMH-TYPE DOMAIN-CONTAINING PROTEIN"/>
    <property type="match status" value="1"/>
</dbReference>
<dbReference type="eggNOG" id="ENOG502QQWK">
    <property type="taxonomic scope" value="Eukaryota"/>
</dbReference>
<comment type="cofactor">
    <cofactor evidence="1">
        <name>FAD</name>
        <dbReference type="ChEBI" id="CHEBI:57692"/>
    </cofactor>
</comment>
<evidence type="ECO:0000259" key="6">
    <source>
        <dbReference type="PROSITE" id="PS51387"/>
    </source>
</evidence>
<dbReference type="InterPro" id="IPR036318">
    <property type="entry name" value="FAD-bd_PCMH-like_sf"/>
</dbReference>